<dbReference type="AlphaFoldDB" id="S6A9C4"/>
<keyword evidence="6 12" id="KW-0812">Transmembrane</keyword>
<evidence type="ECO:0000256" key="6">
    <source>
        <dbReference type="ARBA" id="ARBA00022692"/>
    </source>
</evidence>
<feature type="region of interest" description="Disordered" evidence="13">
    <location>
        <begin position="1"/>
        <end position="21"/>
    </location>
</feature>
<comment type="catalytic activity">
    <reaction evidence="12">
        <text>K(+)(in) + H(+)(in) = K(+)(out) + H(+)(out)</text>
        <dbReference type="Rhea" id="RHEA:28490"/>
        <dbReference type="ChEBI" id="CHEBI:15378"/>
        <dbReference type="ChEBI" id="CHEBI:29103"/>
    </reaction>
</comment>
<feature type="transmembrane region" description="Helical" evidence="12">
    <location>
        <begin position="351"/>
        <end position="371"/>
    </location>
</feature>
<dbReference type="OrthoDB" id="9805577at2"/>
<accession>S6A9C4</accession>
<dbReference type="InterPro" id="IPR023051">
    <property type="entry name" value="Kup"/>
</dbReference>
<evidence type="ECO:0000259" key="14">
    <source>
        <dbReference type="Pfam" id="PF02705"/>
    </source>
</evidence>
<evidence type="ECO:0000313" key="16">
    <source>
        <dbReference type="EMBL" id="BAN33865.1"/>
    </source>
</evidence>
<feature type="domain" description="K+ potassium transporter C-terminal" evidence="15">
    <location>
        <begin position="488"/>
        <end position="636"/>
    </location>
</feature>
<keyword evidence="10 12" id="KW-0406">Ion transport</keyword>
<feature type="transmembrane region" description="Helical" evidence="12">
    <location>
        <begin position="438"/>
        <end position="454"/>
    </location>
</feature>
<feature type="domain" description="K+ potassium transporter integral membrane" evidence="14">
    <location>
        <begin position="24"/>
        <end position="476"/>
    </location>
</feature>
<dbReference type="HOGENOM" id="CLU_008142_4_2_4"/>
<dbReference type="PANTHER" id="PTHR30540">
    <property type="entry name" value="OSMOTIC STRESS POTASSIUM TRANSPORTER"/>
    <property type="match status" value="1"/>
</dbReference>
<keyword evidence="9 12" id="KW-1133">Transmembrane helix</keyword>
<keyword evidence="3 12" id="KW-0813">Transport</keyword>
<dbReference type="InterPro" id="IPR003855">
    <property type="entry name" value="K+_transporter"/>
</dbReference>
<reference evidence="16 17" key="1">
    <citation type="journal article" date="2012" name="Appl. Environ. Microbiol.">
        <title>Draft genome sequence of a psychrotolerant sulfur-oxidizing bacterium, Sulfuricella denitrificans skB26, and proteomic insights into cold adaptation.</title>
        <authorList>
            <person name="Watanabe T."/>
            <person name="Kojima H."/>
            <person name="Fukui M."/>
        </authorList>
    </citation>
    <scope>NUCLEOTIDE SEQUENCE [LARGE SCALE GENOMIC DNA]</scope>
    <source>
        <strain evidence="17">skB26</strain>
    </source>
</reference>
<organism evidence="16 17">
    <name type="scientific">Sulfuricella denitrificans (strain DSM 22764 / NBRC 105220 / skB26)</name>
    <dbReference type="NCBI Taxonomy" id="1163617"/>
    <lineage>
        <taxon>Bacteria</taxon>
        <taxon>Pseudomonadati</taxon>
        <taxon>Pseudomonadota</taxon>
        <taxon>Betaproteobacteria</taxon>
        <taxon>Nitrosomonadales</taxon>
        <taxon>Sulfuricellaceae</taxon>
        <taxon>Sulfuricella</taxon>
    </lineage>
</organism>
<dbReference type="Pfam" id="PF02705">
    <property type="entry name" value="K_trans"/>
    <property type="match status" value="1"/>
</dbReference>
<evidence type="ECO:0000256" key="5">
    <source>
        <dbReference type="ARBA" id="ARBA00022538"/>
    </source>
</evidence>
<dbReference type="RefSeq" id="WP_009207190.1">
    <property type="nucleotide sequence ID" value="NC_022357.1"/>
</dbReference>
<keyword evidence="11 12" id="KW-0472">Membrane</keyword>
<dbReference type="InterPro" id="IPR053951">
    <property type="entry name" value="K_trans_N"/>
</dbReference>
<dbReference type="eggNOG" id="COG3158">
    <property type="taxonomic scope" value="Bacteria"/>
</dbReference>
<dbReference type="KEGG" id="sdr:SCD_n00015"/>
<dbReference type="EMBL" id="AP013066">
    <property type="protein sequence ID" value="BAN33865.1"/>
    <property type="molecule type" value="Genomic_DNA"/>
</dbReference>
<feature type="transmembrane region" description="Helical" evidence="12">
    <location>
        <begin position="114"/>
        <end position="133"/>
    </location>
</feature>
<comment type="function">
    <text evidence="12">Transport of potassium into the cell. Likely operates as a K(+):H(+) symporter.</text>
</comment>
<evidence type="ECO:0000256" key="1">
    <source>
        <dbReference type="ARBA" id="ARBA00004141"/>
    </source>
</evidence>
<gene>
    <name evidence="12" type="primary">kup</name>
    <name evidence="16" type="ORF">SCD_n00015</name>
</gene>
<dbReference type="Proteomes" id="UP000015559">
    <property type="component" value="Chromosome"/>
</dbReference>
<feature type="transmembrane region" description="Helical" evidence="12">
    <location>
        <begin position="377"/>
        <end position="399"/>
    </location>
</feature>
<comment type="subcellular location">
    <subcellularLocation>
        <location evidence="12">Cell membrane</location>
        <topology evidence="12">Multi-pass membrane protein</topology>
    </subcellularLocation>
    <subcellularLocation>
        <location evidence="1">Membrane</location>
        <topology evidence="1">Multi-pass membrane protein</topology>
    </subcellularLocation>
</comment>
<keyword evidence="8 12" id="KW-0630">Potassium</keyword>
<evidence type="ECO:0000259" key="15">
    <source>
        <dbReference type="Pfam" id="PF22776"/>
    </source>
</evidence>
<feature type="transmembrane region" description="Helical" evidence="12">
    <location>
        <begin position="183"/>
        <end position="206"/>
    </location>
</feature>
<dbReference type="Pfam" id="PF22776">
    <property type="entry name" value="K_trans_C"/>
    <property type="match status" value="1"/>
</dbReference>
<dbReference type="PANTHER" id="PTHR30540:SF79">
    <property type="entry name" value="LOW AFFINITY POTASSIUM TRANSPORT SYSTEM PROTEIN KUP"/>
    <property type="match status" value="1"/>
</dbReference>
<evidence type="ECO:0000256" key="3">
    <source>
        <dbReference type="ARBA" id="ARBA00022448"/>
    </source>
</evidence>
<protein>
    <recommendedName>
        <fullName evidence="12">Probable potassium transport system protein Kup</fullName>
    </recommendedName>
</protein>
<feature type="transmembrane region" description="Helical" evidence="12">
    <location>
        <begin position="21"/>
        <end position="42"/>
    </location>
</feature>
<name>S6A9C4_SULDS</name>
<feature type="compositionally biased region" description="Low complexity" evidence="13">
    <location>
        <begin position="12"/>
        <end position="21"/>
    </location>
</feature>
<keyword evidence="7 12" id="KW-0769">Symport</keyword>
<comment type="similarity">
    <text evidence="2 12">Belongs to the HAK/KUP transporter (TC 2.A.72) family.</text>
</comment>
<keyword evidence="5 12" id="KW-0633">Potassium transport</keyword>
<feature type="transmembrane region" description="Helical" evidence="12">
    <location>
        <begin position="406"/>
        <end position="426"/>
    </location>
</feature>
<evidence type="ECO:0000256" key="13">
    <source>
        <dbReference type="SAM" id="MobiDB-lite"/>
    </source>
</evidence>
<evidence type="ECO:0000256" key="7">
    <source>
        <dbReference type="ARBA" id="ARBA00022847"/>
    </source>
</evidence>
<evidence type="ECO:0000256" key="9">
    <source>
        <dbReference type="ARBA" id="ARBA00022989"/>
    </source>
</evidence>
<keyword evidence="17" id="KW-1185">Reference proteome</keyword>
<evidence type="ECO:0000256" key="4">
    <source>
        <dbReference type="ARBA" id="ARBA00022475"/>
    </source>
</evidence>
<sequence>MSTTEKNSDHASTGTSGKSKSSGLMLAAIGVVFGDIGTSPLYTLKEVFHGSHGIATSHDNVLGALSLVLWALLIVVSLKYVIFIMRADNNGEGGIMALLALTLKSSPGDTRSRWLLMTMGIFGAALFYGDGVITPAISVLSAVEGLKIATPALEPYVIPITLIVLAGLFLFQRKGTASVGALFGPVMIVWFATLALLGIINIFEYPAVLQAVNPFHGFNFFVEHQWYGFLALGAVVLAVTGGEALYADMGHFGRMPIKTAWFFFVLPALLLNYFGQGALMIHNPAAVENPFYMLAPPWALYPMVALATLATVIASQAVISGAFSVTRQAIQLGYCPRLEVRHTSEREIGQVYLPAINWALLVAIVALVLGFRSSSNLAAAYGIAVTGTMAIDTILAVVVARAMWGWGWATCVAVAAFFLFIDLSFFSANAMKIPQGGWFPLVVGIAVFTLLSTWKRGRALLFDRLRDGAIALDPFLAGIAAHPPLRVPGTAVFLTANLDGVPHAMLHNLIHNKVLHERVVLLTVITEDVPHVPEIDHAEVQPLGNNFYRIIVRYGFKDEPDIPETLTQCTGCGLEFQMMETSFFISRETLIATIAPGMALWREKVFISMARNAGSVSAYFKIPTNRVVELGTQIEL</sequence>
<dbReference type="GO" id="GO:0005886">
    <property type="term" value="C:plasma membrane"/>
    <property type="evidence" value="ECO:0007669"/>
    <property type="project" value="UniProtKB-SubCell"/>
</dbReference>
<keyword evidence="4 12" id="KW-1003">Cell membrane</keyword>
<feature type="transmembrane region" description="Helical" evidence="12">
    <location>
        <begin position="62"/>
        <end position="82"/>
    </location>
</feature>
<dbReference type="GO" id="GO:0015079">
    <property type="term" value="F:potassium ion transmembrane transporter activity"/>
    <property type="evidence" value="ECO:0007669"/>
    <property type="project" value="UniProtKB-UniRule"/>
</dbReference>
<dbReference type="InterPro" id="IPR053952">
    <property type="entry name" value="K_trans_C"/>
</dbReference>
<evidence type="ECO:0000256" key="11">
    <source>
        <dbReference type="ARBA" id="ARBA00023136"/>
    </source>
</evidence>
<evidence type="ECO:0000256" key="8">
    <source>
        <dbReference type="ARBA" id="ARBA00022958"/>
    </source>
</evidence>
<feature type="transmembrane region" description="Helical" evidence="12">
    <location>
        <begin position="226"/>
        <end position="247"/>
    </location>
</feature>
<dbReference type="STRING" id="1163617.SCD_n00015"/>
<evidence type="ECO:0000256" key="12">
    <source>
        <dbReference type="HAMAP-Rule" id="MF_01522"/>
    </source>
</evidence>
<feature type="transmembrane region" description="Helical" evidence="12">
    <location>
        <begin position="299"/>
        <end position="323"/>
    </location>
</feature>
<evidence type="ECO:0000256" key="2">
    <source>
        <dbReference type="ARBA" id="ARBA00007019"/>
    </source>
</evidence>
<proteinExistence type="inferred from homology"/>
<feature type="transmembrane region" description="Helical" evidence="12">
    <location>
        <begin position="153"/>
        <end position="171"/>
    </location>
</feature>
<evidence type="ECO:0000313" key="17">
    <source>
        <dbReference type="Proteomes" id="UP000015559"/>
    </source>
</evidence>
<dbReference type="GO" id="GO:0015293">
    <property type="term" value="F:symporter activity"/>
    <property type="evidence" value="ECO:0007669"/>
    <property type="project" value="UniProtKB-UniRule"/>
</dbReference>
<dbReference type="HAMAP" id="MF_01522">
    <property type="entry name" value="Kup"/>
    <property type="match status" value="1"/>
</dbReference>
<feature type="transmembrane region" description="Helical" evidence="12">
    <location>
        <begin position="259"/>
        <end position="279"/>
    </location>
</feature>
<evidence type="ECO:0000256" key="10">
    <source>
        <dbReference type="ARBA" id="ARBA00023065"/>
    </source>
</evidence>